<reference evidence="2" key="1">
    <citation type="submission" date="2022-08" db="EMBL/GenBank/DDBJ databases">
        <title>Polycladomyces zharkentsis sp. nov., a novel thermophilic CMC and starch-degrading bacterium isolated from a geothermal spring in Kazakhstan.</title>
        <authorList>
            <person name="Mashzhan A."/>
            <person name="Kistaubaeva A."/>
            <person name="Javier-Lopez R."/>
            <person name="Birkeland N.-K."/>
        </authorList>
    </citation>
    <scope>NUCLEOTIDE SEQUENCE</scope>
    <source>
        <strain evidence="2">KSR 13</strain>
    </source>
</reference>
<keyword evidence="3" id="KW-1185">Reference proteome</keyword>
<dbReference type="EMBL" id="JANRHH010000055">
    <property type="protein sequence ID" value="MDN4595465.1"/>
    <property type="molecule type" value="Genomic_DNA"/>
</dbReference>
<organism evidence="2 3">
    <name type="scientific">Polycladomyces subterraneus</name>
    <dbReference type="NCBI Taxonomy" id="1016997"/>
    <lineage>
        <taxon>Bacteria</taxon>
        <taxon>Bacillati</taxon>
        <taxon>Bacillota</taxon>
        <taxon>Bacilli</taxon>
        <taxon>Bacillales</taxon>
        <taxon>Thermoactinomycetaceae</taxon>
        <taxon>Polycladomyces</taxon>
    </lineage>
</organism>
<dbReference type="InterPro" id="IPR036291">
    <property type="entry name" value="NAD(P)-bd_dom_sf"/>
</dbReference>
<evidence type="ECO:0000313" key="3">
    <source>
        <dbReference type="Proteomes" id="UP001174196"/>
    </source>
</evidence>
<dbReference type="PRINTS" id="PR00081">
    <property type="entry name" value="GDHRDH"/>
</dbReference>
<dbReference type="Pfam" id="PF13561">
    <property type="entry name" value="adh_short_C2"/>
    <property type="match status" value="1"/>
</dbReference>
<dbReference type="Proteomes" id="UP001174196">
    <property type="component" value="Unassembled WGS sequence"/>
</dbReference>
<dbReference type="RefSeq" id="WP_301240612.1">
    <property type="nucleotide sequence ID" value="NZ_JANRHH010000055.1"/>
</dbReference>
<dbReference type="InterPro" id="IPR002347">
    <property type="entry name" value="SDR_fam"/>
</dbReference>
<comment type="caution">
    <text evidence="2">The sequence shown here is derived from an EMBL/GenBank/DDBJ whole genome shotgun (WGS) entry which is preliminary data.</text>
</comment>
<dbReference type="CDD" id="cd05233">
    <property type="entry name" value="SDR_c"/>
    <property type="match status" value="1"/>
</dbReference>
<dbReference type="PANTHER" id="PTHR42760:SF36">
    <property type="entry name" value="OXIDOREDUCTASE YTKK-RELATED"/>
    <property type="match status" value="1"/>
</dbReference>
<sequence length="262" mass="28964">MTSHQSRVALIAGGSRGLGRMAAVELARAGWDLMINYRQGEEEANRLVHHLREYGREVEAVQADVSQRTEAARLVERTVSRFGRVDALVHAVGPFLRERRRFVDYSVEEIEQLINGNFRSAVMTIHSVLPHMRRKQFGRIILFGFGRAGEAPAWPDRAIYAATKTALVSFTKSLAVEEAPYGITVNMVCPGDIVGANKEKTIQDVRRLSDEETPLGRPGSGEDVARVIRFLCEADSDFVTGNVINITGGLDVIHPVSKAPLE</sequence>
<protein>
    <submittedName>
        <fullName evidence="2">SDR family oxidoreductase</fullName>
    </submittedName>
</protein>
<evidence type="ECO:0000256" key="1">
    <source>
        <dbReference type="ARBA" id="ARBA00006484"/>
    </source>
</evidence>
<dbReference type="Gene3D" id="3.40.50.720">
    <property type="entry name" value="NAD(P)-binding Rossmann-like Domain"/>
    <property type="match status" value="1"/>
</dbReference>
<gene>
    <name evidence="2" type="ORF">NWF35_16525</name>
</gene>
<dbReference type="PANTHER" id="PTHR42760">
    <property type="entry name" value="SHORT-CHAIN DEHYDROGENASES/REDUCTASES FAMILY MEMBER"/>
    <property type="match status" value="1"/>
</dbReference>
<dbReference type="SUPFAM" id="SSF51735">
    <property type="entry name" value="NAD(P)-binding Rossmann-fold domains"/>
    <property type="match status" value="1"/>
</dbReference>
<comment type="similarity">
    <text evidence="1">Belongs to the short-chain dehydrogenases/reductases (SDR) family.</text>
</comment>
<evidence type="ECO:0000313" key="2">
    <source>
        <dbReference type="EMBL" id="MDN4595465.1"/>
    </source>
</evidence>
<name>A0ABT8IRT5_9BACL</name>
<accession>A0ABT8IRT5</accession>
<dbReference type="PRINTS" id="PR00080">
    <property type="entry name" value="SDRFAMILY"/>
</dbReference>
<proteinExistence type="inferred from homology"/>